<accession>A0A9W6ZUH9</accession>
<evidence type="ECO:0000313" key="2">
    <source>
        <dbReference type="Proteomes" id="UP001165122"/>
    </source>
</evidence>
<keyword evidence="2" id="KW-1185">Reference proteome</keyword>
<organism evidence="1 2">
    <name type="scientific">Triparma laevis f. longispina</name>
    <dbReference type="NCBI Taxonomy" id="1714387"/>
    <lineage>
        <taxon>Eukaryota</taxon>
        <taxon>Sar</taxon>
        <taxon>Stramenopiles</taxon>
        <taxon>Ochrophyta</taxon>
        <taxon>Bolidophyceae</taxon>
        <taxon>Parmales</taxon>
        <taxon>Triparmaceae</taxon>
        <taxon>Triparma</taxon>
    </lineage>
</organism>
<proteinExistence type="predicted"/>
<comment type="caution">
    <text evidence="1">The sequence shown here is derived from an EMBL/GenBank/DDBJ whole genome shotgun (WGS) entry which is preliminary data.</text>
</comment>
<reference evidence="2" key="1">
    <citation type="journal article" date="2023" name="Commun. Biol.">
        <title>Genome analysis of Parmales, the sister group of diatoms, reveals the evolutionary specialization of diatoms from phago-mixotrophs to photoautotrophs.</title>
        <authorList>
            <person name="Ban H."/>
            <person name="Sato S."/>
            <person name="Yoshikawa S."/>
            <person name="Yamada K."/>
            <person name="Nakamura Y."/>
            <person name="Ichinomiya M."/>
            <person name="Sato N."/>
            <person name="Blanc-Mathieu R."/>
            <person name="Endo H."/>
            <person name="Kuwata A."/>
            <person name="Ogata H."/>
        </authorList>
    </citation>
    <scope>NUCLEOTIDE SEQUENCE [LARGE SCALE GENOMIC DNA]</scope>
    <source>
        <strain evidence="2">NIES 3700</strain>
    </source>
</reference>
<dbReference type="EMBL" id="BRXW01000503">
    <property type="protein sequence ID" value="GMH60687.1"/>
    <property type="molecule type" value="Genomic_DNA"/>
</dbReference>
<sequence>MVAALTTEVVTLTTDNSAHATEISAQATEITALTTEVAALKIANAPAHTNDFISTIDFKRHLVVFVHIEMLLVLREVCKEWNEVVKEVVDESVESDAMMVHGVNDISTGAVWNRKERRKLVLGENKEILKPQSCTVEQTKLLQSFPNTFDISEKLMTFDDIGESKYKLFCH</sequence>
<protein>
    <submittedName>
        <fullName evidence="1">Uncharacterized protein</fullName>
    </submittedName>
</protein>
<gene>
    <name evidence="1" type="ORF">TrLO_g901</name>
</gene>
<dbReference type="Proteomes" id="UP001165122">
    <property type="component" value="Unassembled WGS sequence"/>
</dbReference>
<name>A0A9W6ZUH9_9STRA</name>
<dbReference type="AlphaFoldDB" id="A0A9W6ZUH9"/>
<evidence type="ECO:0000313" key="1">
    <source>
        <dbReference type="EMBL" id="GMH60687.1"/>
    </source>
</evidence>